<feature type="transmembrane region" description="Helical" evidence="2">
    <location>
        <begin position="366"/>
        <end position="387"/>
    </location>
</feature>
<sequence>MSTVTDATPRTGAVHQESRPAGTALAGTGTLFLFALRRDRVRLPVWVLAVVFLTLSTVQKATDMAPDDPDKAADMVKTLSGPAMLAMTGPEHYLSHFTPASMLSLLMLGYGAILAGLMSVLTVVRHTRADEESNIAELVRSGVVGRHATLTAALATAATANVVLGLLLAGTLPAAGLDGATAGGAVLYGAALTVIGLVLAGVAAVTVQLSAHTRAASGLALSVLGAAYALRAAGDVGTEAVSWLSPIGWIQRAYPFADNRWWPLLPALALAVGTAAAGYVLSTRRDVGAGLLPPRQGSPGASAALSHPLGFAVRLHRGLFVGFGAALLLLGAMYGSLLGDVDDMLKDLDDIREALAETGGSLVESFASMVMLVVVVVASLFVVMAALRLRSEETAGRVESLLATGLSRSRWVGSHLVAALVGGTLVLLLGALGLGLAGAASTGDGSLATQLVGGGLAYAPALWVTGGFAVLLFGWAPRATAFAWAVPVYGFVVGYLGKLLDLPAWLNNFSPFGHVPQLPAEEMRWTPMVLLTLVAAALVAAGLAGFRARDLETK</sequence>
<feature type="transmembrane region" description="Helical" evidence="2">
    <location>
        <begin position="318"/>
        <end position="337"/>
    </location>
</feature>
<feature type="transmembrane region" description="Helical" evidence="2">
    <location>
        <begin position="216"/>
        <end position="234"/>
    </location>
</feature>
<name>A0ABS3XQH8_9ACTN</name>
<feature type="transmembrane region" description="Helical" evidence="2">
    <location>
        <begin position="150"/>
        <end position="173"/>
    </location>
</feature>
<dbReference type="RefSeq" id="WP_209209466.1">
    <property type="nucleotide sequence ID" value="NZ_JAFFZM010000002.1"/>
</dbReference>
<evidence type="ECO:0000313" key="4">
    <source>
        <dbReference type="Proteomes" id="UP000721954"/>
    </source>
</evidence>
<dbReference type="EMBL" id="JAFFZM010000002">
    <property type="protein sequence ID" value="MBO8197667.1"/>
    <property type="molecule type" value="Genomic_DNA"/>
</dbReference>
<protein>
    <submittedName>
        <fullName evidence="3">ABC transporter permease</fullName>
    </submittedName>
</protein>
<keyword evidence="2" id="KW-0472">Membrane</keyword>
<feature type="transmembrane region" description="Helical" evidence="2">
    <location>
        <begin position="102"/>
        <end position="124"/>
    </location>
</feature>
<feature type="transmembrane region" description="Helical" evidence="2">
    <location>
        <begin position="457"/>
        <end position="475"/>
    </location>
</feature>
<dbReference type="Proteomes" id="UP000721954">
    <property type="component" value="Unassembled WGS sequence"/>
</dbReference>
<reference evidence="3 4" key="1">
    <citation type="submission" date="2021-02" db="EMBL/GenBank/DDBJ databases">
        <title>Streptomyces spirodelae sp. nov., isolated from duckweed.</title>
        <authorList>
            <person name="Saimee Y."/>
            <person name="Duangmal K."/>
        </authorList>
    </citation>
    <scope>NUCLEOTIDE SEQUENCE [LARGE SCALE GENOMIC DNA]</scope>
    <source>
        <strain evidence="3 4">DSM 42105</strain>
    </source>
</reference>
<evidence type="ECO:0000256" key="2">
    <source>
        <dbReference type="SAM" id="Phobius"/>
    </source>
</evidence>
<comment type="caution">
    <text evidence="3">The sequence shown here is derived from an EMBL/GenBank/DDBJ whole genome shotgun (WGS) entry which is preliminary data.</text>
</comment>
<feature type="transmembrane region" description="Helical" evidence="2">
    <location>
        <begin position="416"/>
        <end position="437"/>
    </location>
</feature>
<gene>
    <name evidence="3" type="ORF">JW613_04985</name>
</gene>
<keyword evidence="2" id="KW-0812">Transmembrane</keyword>
<keyword evidence="4" id="KW-1185">Reference proteome</keyword>
<feature type="transmembrane region" description="Helical" evidence="2">
    <location>
        <begin position="43"/>
        <end position="61"/>
    </location>
</feature>
<evidence type="ECO:0000256" key="1">
    <source>
        <dbReference type="SAM" id="MobiDB-lite"/>
    </source>
</evidence>
<evidence type="ECO:0000313" key="3">
    <source>
        <dbReference type="EMBL" id="MBO8197667.1"/>
    </source>
</evidence>
<feature type="region of interest" description="Disordered" evidence="1">
    <location>
        <begin position="1"/>
        <end position="20"/>
    </location>
</feature>
<feature type="transmembrane region" description="Helical" evidence="2">
    <location>
        <begin position="185"/>
        <end position="209"/>
    </location>
</feature>
<proteinExistence type="predicted"/>
<dbReference type="GeneID" id="96257952"/>
<feature type="transmembrane region" description="Helical" evidence="2">
    <location>
        <begin position="525"/>
        <end position="546"/>
    </location>
</feature>
<feature type="transmembrane region" description="Helical" evidence="2">
    <location>
        <begin position="261"/>
        <end position="281"/>
    </location>
</feature>
<organism evidence="3 4">
    <name type="scientific">Streptomyces smyrnaeus</name>
    <dbReference type="NCBI Taxonomy" id="1387713"/>
    <lineage>
        <taxon>Bacteria</taxon>
        <taxon>Bacillati</taxon>
        <taxon>Actinomycetota</taxon>
        <taxon>Actinomycetes</taxon>
        <taxon>Kitasatosporales</taxon>
        <taxon>Streptomycetaceae</taxon>
        <taxon>Streptomyces</taxon>
    </lineage>
</organism>
<feature type="transmembrane region" description="Helical" evidence="2">
    <location>
        <begin position="482"/>
        <end position="505"/>
    </location>
</feature>
<accession>A0ABS3XQH8</accession>
<keyword evidence="2" id="KW-1133">Transmembrane helix</keyword>